<proteinExistence type="predicted"/>
<dbReference type="EMBL" id="LR899014">
    <property type="protein sequence ID" value="CAD7093330.1"/>
    <property type="molecule type" value="Genomic_DNA"/>
</dbReference>
<dbReference type="OrthoDB" id="64893at2759"/>
<dbReference type="Proteomes" id="UP000594454">
    <property type="component" value="Chromosome 6"/>
</dbReference>
<reference evidence="3 4" key="1">
    <citation type="submission" date="2020-11" db="EMBL/GenBank/DDBJ databases">
        <authorList>
            <person name="Wallbank WR R."/>
            <person name="Pardo Diaz C."/>
            <person name="Kozak K."/>
            <person name="Martin S."/>
            <person name="Jiggins C."/>
            <person name="Moest M."/>
            <person name="Warren A I."/>
            <person name="Generalovic N T."/>
            <person name="Byers J.R.P. K."/>
            <person name="Montejo-Kovacevich G."/>
            <person name="Yen C E."/>
        </authorList>
    </citation>
    <scope>NUCLEOTIDE SEQUENCE [LARGE SCALE GENOMIC DNA]</scope>
</reference>
<name>A0A7R8V5M2_HERIL</name>
<dbReference type="Pfam" id="PF03067">
    <property type="entry name" value="LPMO_10"/>
    <property type="match status" value="1"/>
</dbReference>
<sequence>MFQFVVSLFIFTCLVQVASFHGMLLDPVNRSSRWRFDPLAPVDYNDNEGFCGGFYNQWVIHDGKCGLCGDDYGLPAPRPHEYGGLYGNGTIVKEYAMNSTLSVGVLITANHRGYFLFDLCNMDDDHENEDCFRQYQLNLTTGENRFSVKTTNRGWFNTTLALPENVICDHCILRWTYITGNSWGKCANDTYAVGCGPQENFRSCSDIAILPNAVQLDNGVENIPEDPPAEN</sequence>
<gene>
    <name evidence="3" type="ORF">HERILL_LOCUS15616</name>
</gene>
<dbReference type="EMBL" id="LR899014">
    <property type="protein sequence ID" value="CAD7093331.1"/>
    <property type="molecule type" value="Genomic_DNA"/>
</dbReference>
<feature type="chain" id="PRO_5035678729" description="Chitin-binding type-4 domain-containing protein" evidence="1">
    <location>
        <begin position="20"/>
        <end position="231"/>
    </location>
</feature>
<dbReference type="AlphaFoldDB" id="A0A7R8V5M2"/>
<keyword evidence="1" id="KW-0732">Signal</keyword>
<evidence type="ECO:0000259" key="2">
    <source>
        <dbReference type="Pfam" id="PF03067"/>
    </source>
</evidence>
<evidence type="ECO:0000313" key="3">
    <source>
        <dbReference type="EMBL" id="CAD7093331.1"/>
    </source>
</evidence>
<dbReference type="InParanoid" id="A0A7R8V5M2"/>
<dbReference type="InterPro" id="IPR004302">
    <property type="entry name" value="Cellulose/chitin-bd_N"/>
</dbReference>
<evidence type="ECO:0000256" key="1">
    <source>
        <dbReference type="SAM" id="SignalP"/>
    </source>
</evidence>
<organism evidence="3 4">
    <name type="scientific">Hermetia illucens</name>
    <name type="common">Black soldier fly</name>
    <dbReference type="NCBI Taxonomy" id="343691"/>
    <lineage>
        <taxon>Eukaryota</taxon>
        <taxon>Metazoa</taxon>
        <taxon>Ecdysozoa</taxon>
        <taxon>Arthropoda</taxon>
        <taxon>Hexapoda</taxon>
        <taxon>Insecta</taxon>
        <taxon>Pterygota</taxon>
        <taxon>Neoptera</taxon>
        <taxon>Endopterygota</taxon>
        <taxon>Diptera</taxon>
        <taxon>Brachycera</taxon>
        <taxon>Stratiomyomorpha</taxon>
        <taxon>Stratiomyidae</taxon>
        <taxon>Hermetiinae</taxon>
        <taxon>Hermetia</taxon>
    </lineage>
</organism>
<evidence type="ECO:0000313" key="4">
    <source>
        <dbReference type="Proteomes" id="UP000594454"/>
    </source>
</evidence>
<keyword evidence="4" id="KW-1185">Reference proteome</keyword>
<feature type="domain" description="Chitin-binding type-4" evidence="2">
    <location>
        <begin position="21"/>
        <end position="207"/>
    </location>
</feature>
<protein>
    <recommendedName>
        <fullName evidence="2">Chitin-binding type-4 domain-containing protein</fullName>
    </recommendedName>
</protein>
<feature type="signal peptide" evidence="1">
    <location>
        <begin position="1"/>
        <end position="19"/>
    </location>
</feature>
<accession>A0A7R8V5M2</accession>